<sequence length="39" mass="4177">MELGALNISSPAVLSSSAEYFTLNCMCTAPDSHWEASEL</sequence>
<organism evidence="1">
    <name type="scientific">Arundo donax</name>
    <name type="common">Giant reed</name>
    <name type="synonym">Donax arundinaceus</name>
    <dbReference type="NCBI Taxonomy" id="35708"/>
    <lineage>
        <taxon>Eukaryota</taxon>
        <taxon>Viridiplantae</taxon>
        <taxon>Streptophyta</taxon>
        <taxon>Embryophyta</taxon>
        <taxon>Tracheophyta</taxon>
        <taxon>Spermatophyta</taxon>
        <taxon>Magnoliopsida</taxon>
        <taxon>Liliopsida</taxon>
        <taxon>Poales</taxon>
        <taxon>Poaceae</taxon>
        <taxon>PACMAD clade</taxon>
        <taxon>Arundinoideae</taxon>
        <taxon>Arundineae</taxon>
        <taxon>Arundo</taxon>
    </lineage>
</organism>
<dbReference type="EMBL" id="GBRH01163754">
    <property type="protein sequence ID" value="JAE34142.1"/>
    <property type="molecule type" value="Transcribed_RNA"/>
</dbReference>
<evidence type="ECO:0000313" key="1">
    <source>
        <dbReference type="EMBL" id="JAE34142.1"/>
    </source>
</evidence>
<proteinExistence type="predicted"/>
<dbReference type="AlphaFoldDB" id="A0A0A9HBN7"/>
<name>A0A0A9HBN7_ARUDO</name>
<reference evidence="1" key="2">
    <citation type="journal article" date="2015" name="Data Brief">
        <title>Shoot transcriptome of the giant reed, Arundo donax.</title>
        <authorList>
            <person name="Barrero R.A."/>
            <person name="Guerrero F.D."/>
            <person name="Moolhuijzen P."/>
            <person name="Goolsby J.A."/>
            <person name="Tidwell J."/>
            <person name="Bellgard S.E."/>
            <person name="Bellgard M.I."/>
        </authorList>
    </citation>
    <scope>NUCLEOTIDE SEQUENCE</scope>
    <source>
        <tissue evidence="1">Shoot tissue taken approximately 20 cm above the soil surface</tissue>
    </source>
</reference>
<protein>
    <submittedName>
        <fullName evidence="1">Uncharacterized protein</fullName>
    </submittedName>
</protein>
<reference evidence="1" key="1">
    <citation type="submission" date="2014-09" db="EMBL/GenBank/DDBJ databases">
        <authorList>
            <person name="Magalhaes I.L.F."/>
            <person name="Oliveira U."/>
            <person name="Santos F.R."/>
            <person name="Vidigal T.H.D.A."/>
            <person name="Brescovit A.D."/>
            <person name="Santos A.J."/>
        </authorList>
    </citation>
    <scope>NUCLEOTIDE SEQUENCE</scope>
    <source>
        <tissue evidence="1">Shoot tissue taken approximately 20 cm above the soil surface</tissue>
    </source>
</reference>
<accession>A0A0A9HBN7</accession>